<feature type="region of interest" description="Disordered" evidence="3">
    <location>
        <begin position="1"/>
        <end position="209"/>
    </location>
</feature>
<dbReference type="InterPro" id="IPR004088">
    <property type="entry name" value="KH_dom_type_1"/>
</dbReference>
<dbReference type="CDD" id="cd00105">
    <property type="entry name" value="KH-I"/>
    <property type="match status" value="2"/>
</dbReference>
<feature type="domain" description="K Homology" evidence="4">
    <location>
        <begin position="416"/>
        <end position="488"/>
    </location>
</feature>
<evidence type="ECO:0000256" key="3">
    <source>
        <dbReference type="SAM" id="MobiDB-lite"/>
    </source>
</evidence>
<dbReference type="SMART" id="SM00322">
    <property type="entry name" value="KH"/>
    <property type="match status" value="3"/>
</dbReference>
<dbReference type="Proteomes" id="UP000268162">
    <property type="component" value="Unassembled WGS sequence"/>
</dbReference>
<dbReference type="Gene3D" id="3.30.1370.10">
    <property type="entry name" value="K Homology domain, type 1"/>
    <property type="match status" value="3"/>
</dbReference>
<feature type="domain" description="K Homology" evidence="4">
    <location>
        <begin position="319"/>
        <end position="392"/>
    </location>
</feature>
<organism evidence="5 6">
    <name type="scientific">Dimargaris cristalligena</name>
    <dbReference type="NCBI Taxonomy" id="215637"/>
    <lineage>
        <taxon>Eukaryota</taxon>
        <taxon>Fungi</taxon>
        <taxon>Fungi incertae sedis</taxon>
        <taxon>Zoopagomycota</taxon>
        <taxon>Kickxellomycotina</taxon>
        <taxon>Dimargaritomycetes</taxon>
        <taxon>Dimargaritales</taxon>
        <taxon>Dimargaritaceae</taxon>
        <taxon>Dimargaris</taxon>
    </lineage>
</organism>
<feature type="region of interest" description="Disordered" evidence="3">
    <location>
        <begin position="485"/>
        <end position="525"/>
    </location>
</feature>
<dbReference type="PROSITE" id="PS50084">
    <property type="entry name" value="KH_TYPE_1"/>
    <property type="match status" value="3"/>
</dbReference>
<feature type="compositionally biased region" description="Gly residues" evidence="3">
    <location>
        <begin position="402"/>
        <end position="414"/>
    </location>
</feature>
<dbReference type="PANTHER" id="PTHR10288">
    <property type="entry name" value="KH DOMAIN CONTAINING RNA BINDING PROTEIN"/>
    <property type="match status" value="1"/>
</dbReference>
<sequence length="624" mass="66756">MADYSSQPSSPQPQEEGKTEYQLAMEKARSIVAKFNATPKINPSSLVGGPPAGEPQSPEASSSQRQPWEEADGTNGNGRAGGPSSPPLNHRYSPQPDSYVPQDSARRRSRSPSSHRNHSSDRRRSRSPYRRSRSPPHRSRAWSRSRSRSRSASRRDHGGYDSRPYPSSGGGGYAIDTTGGPGGPPPMGGHGDYRPPYSGGPGQGYNPAEFSAPEIKFQVPMRHIGFVIGRGGESLKRIEREYQVRVRASQDFAPEDTVRDITIYGNVPEDMERAKEAILNNVRGAEERLNFSAQYNGQGAGPGPDGVPPAGGADSADPNAFTLNFTLPTHKLGRVIGRGGERIRDLQNQTNTKIFIAPEHATDPETNERPATITGDEERVHEARSLIEEILSQEFAPRPSQGGPGGYNSHSGGGGGGYREVMTISQNYVGLIIGRRGDTIRALQQQAGCRIQLDQVSNPAPDSSREVVLEGQPDRVAHARELINEKIASSNNRGGRYGDQRSGGGSSYASDPYSQSGGYGDQKANSGGAQAYPGYYDPNYASYYYGAQAGGAAPGAAPPASGAPDTSNYTPEQYAGYYQQYAQMYPQYASYYQGYYPQGGDGSGASDPAGGKNGPSAGPGPDQQ</sequence>
<keyword evidence="2" id="KW-0694">RNA-binding</keyword>
<dbReference type="InterPro" id="IPR036612">
    <property type="entry name" value="KH_dom_type_1_sf"/>
</dbReference>
<dbReference type="OrthoDB" id="5204190at2759"/>
<evidence type="ECO:0000259" key="4">
    <source>
        <dbReference type="SMART" id="SM00322"/>
    </source>
</evidence>
<feature type="compositionally biased region" description="Gly residues" evidence="3">
    <location>
        <begin position="495"/>
        <end position="506"/>
    </location>
</feature>
<reference evidence="6" key="1">
    <citation type="journal article" date="2018" name="Nat. Microbiol.">
        <title>Leveraging single-cell genomics to expand the fungal tree of life.</title>
        <authorList>
            <person name="Ahrendt S.R."/>
            <person name="Quandt C.A."/>
            <person name="Ciobanu D."/>
            <person name="Clum A."/>
            <person name="Salamov A."/>
            <person name="Andreopoulos B."/>
            <person name="Cheng J.F."/>
            <person name="Woyke T."/>
            <person name="Pelin A."/>
            <person name="Henrissat B."/>
            <person name="Reynolds N.K."/>
            <person name="Benny G.L."/>
            <person name="Smith M.E."/>
            <person name="James T.Y."/>
            <person name="Grigoriev I.V."/>
        </authorList>
    </citation>
    <scope>NUCLEOTIDE SEQUENCE [LARGE SCALE GENOMIC DNA]</scope>
    <source>
        <strain evidence="6">RSA 468</strain>
    </source>
</reference>
<feature type="compositionally biased region" description="Basic residues" evidence="3">
    <location>
        <begin position="107"/>
        <end position="152"/>
    </location>
</feature>
<feature type="region of interest" description="Disordered" evidence="3">
    <location>
        <begin position="596"/>
        <end position="624"/>
    </location>
</feature>
<dbReference type="STRING" id="215637.A0A4P9ZPW6"/>
<dbReference type="GO" id="GO:0003723">
    <property type="term" value="F:RNA binding"/>
    <property type="evidence" value="ECO:0007669"/>
    <property type="project" value="UniProtKB-UniRule"/>
</dbReference>
<dbReference type="EMBL" id="ML003121">
    <property type="protein sequence ID" value="RKP34652.1"/>
    <property type="molecule type" value="Genomic_DNA"/>
</dbReference>
<dbReference type="Pfam" id="PF00013">
    <property type="entry name" value="KH_1"/>
    <property type="match status" value="3"/>
</dbReference>
<dbReference type="InterPro" id="IPR004087">
    <property type="entry name" value="KH_dom"/>
</dbReference>
<feature type="region of interest" description="Disordered" evidence="3">
    <location>
        <begin position="395"/>
        <end position="414"/>
    </location>
</feature>
<keyword evidence="1" id="KW-0677">Repeat</keyword>
<feature type="compositionally biased region" description="Low complexity" evidence="3">
    <location>
        <begin position="1"/>
        <end position="14"/>
    </location>
</feature>
<accession>A0A4P9ZPW6</accession>
<evidence type="ECO:0000256" key="1">
    <source>
        <dbReference type="ARBA" id="ARBA00022737"/>
    </source>
</evidence>
<dbReference type="AlphaFoldDB" id="A0A4P9ZPW6"/>
<feature type="domain" description="K Homology" evidence="4">
    <location>
        <begin position="211"/>
        <end position="283"/>
    </location>
</feature>
<evidence type="ECO:0000313" key="6">
    <source>
        <dbReference type="Proteomes" id="UP000268162"/>
    </source>
</evidence>
<protein>
    <recommendedName>
        <fullName evidence="4">K Homology domain-containing protein</fullName>
    </recommendedName>
</protein>
<gene>
    <name evidence="5" type="ORF">BJ085DRAFT_28855</name>
</gene>
<feature type="region of interest" description="Disordered" evidence="3">
    <location>
        <begin position="295"/>
        <end position="314"/>
    </location>
</feature>
<dbReference type="SUPFAM" id="SSF54791">
    <property type="entry name" value="Eukaryotic type KH-domain (KH-domain type I)"/>
    <property type="match status" value="3"/>
</dbReference>
<evidence type="ECO:0000256" key="2">
    <source>
        <dbReference type="PROSITE-ProRule" id="PRU00117"/>
    </source>
</evidence>
<keyword evidence="6" id="KW-1185">Reference proteome</keyword>
<proteinExistence type="predicted"/>
<evidence type="ECO:0000313" key="5">
    <source>
        <dbReference type="EMBL" id="RKP34652.1"/>
    </source>
</evidence>
<name>A0A4P9ZPW6_9FUNG</name>